<keyword evidence="1" id="KW-0812">Transmembrane</keyword>
<dbReference type="AlphaFoldDB" id="A0A9J6RSD8"/>
<dbReference type="Proteomes" id="UP001069090">
    <property type="component" value="Unassembled WGS sequence"/>
</dbReference>
<evidence type="ECO:0000256" key="1">
    <source>
        <dbReference type="SAM" id="Phobius"/>
    </source>
</evidence>
<feature type="transmembrane region" description="Helical" evidence="1">
    <location>
        <begin position="24"/>
        <end position="44"/>
    </location>
</feature>
<dbReference type="Pfam" id="PF06127">
    <property type="entry name" value="Mpo1-like"/>
    <property type="match status" value="1"/>
</dbReference>
<keyword evidence="3" id="KW-1185">Reference proteome</keyword>
<keyword evidence="1" id="KW-1133">Transmembrane helix</keyword>
<dbReference type="InterPro" id="IPR009305">
    <property type="entry name" value="Mpo1-like"/>
</dbReference>
<dbReference type="EMBL" id="JAPTGG010000022">
    <property type="protein sequence ID" value="MCZ0867088.1"/>
    <property type="molecule type" value="Genomic_DNA"/>
</dbReference>
<name>A0A9J6RSD8_9GAMM</name>
<feature type="transmembrane region" description="Helical" evidence="1">
    <location>
        <begin position="50"/>
        <end position="69"/>
    </location>
</feature>
<sequence length="119" mass="13515">MNIREIIKWQWSGYAKYHQSPINLWLHIIFVPLFIGAVLSFIAALLNLDIFGVLISVLLMITAIGIQGVGHCKETNPAEPFTSLRNAIFRIFIEQLYTFPKFVLSGQWLKTLSGKPPTK</sequence>
<protein>
    <submittedName>
        <fullName evidence="2">DUF962 domain-containing protein</fullName>
    </submittedName>
</protein>
<accession>A0A9J6RSD8</accession>
<keyword evidence="1" id="KW-0472">Membrane</keyword>
<dbReference type="RefSeq" id="WP_258333018.1">
    <property type="nucleotide sequence ID" value="NZ_JAPTGG010000022.1"/>
</dbReference>
<evidence type="ECO:0000313" key="2">
    <source>
        <dbReference type="EMBL" id="MCZ0867088.1"/>
    </source>
</evidence>
<comment type="caution">
    <text evidence="2">The sequence shown here is derived from an EMBL/GenBank/DDBJ whole genome shotgun (WGS) entry which is preliminary data.</text>
</comment>
<organism evidence="2 3">
    <name type="scientific">Dasania phycosphaerae</name>
    <dbReference type="NCBI Taxonomy" id="2950436"/>
    <lineage>
        <taxon>Bacteria</taxon>
        <taxon>Pseudomonadati</taxon>
        <taxon>Pseudomonadota</taxon>
        <taxon>Gammaproteobacteria</taxon>
        <taxon>Cellvibrionales</taxon>
        <taxon>Spongiibacteraceae</taxon>
        <taxon>Dasania</taxon>
    </lineage>
</organism>
<reference evidence="2 3" key="1">
    <citation type="submission" date="2022-12" db="EMBL/GenBank/DDBJ databases">
        <title>Dasania phycosphaerae sp. nov., isolated from particulate material of the south coast of Korea.</title>
        <authorList>
            <person name="Jiang Y."/>
        </authorList>
    </citation>
    <scope>NUCLEOTIDE SEQUENCE [LARGE SCALE GENOMIC DNA]</scope>
    <source>
        <strain evidence="2 3">GY-19</strain>
    </source>
</reference>
<proteinExistence type="predicted"/>
<evidence type="ECO:0000313" key="3">
    <source>
        <dbReference type="Proteomes" id="UP001069090"/>
    </source>
</evidence>
<gene>
    <name evidence="2" type="ORF">O0V09_17960</name>
</gene>